<dbReference type="Proteomes" id="UP001158067">
    <property type="component" value="Unassembled WGS sequence"/>
</dbReference>
<name>A0ABY1QUR9_9BACT</name>
<evidence type="ECO:0000313" key="1">
    <source>
        <dbReference type="EMBL" id="SMP80698.1"/>
    </source>
</evidence>
<organism evidence="1 2">
    <name type="scientific">Neorhodopirellula lusitana</name>
    <dbReference type="NCBI Taxonomy" id="445327"/>
    <lineage>
        <taxon>Bacteria</taxon>
        <taxon>Pseudomonadati</taxon>
        <taxon>Planctomycetota</taxon>
        <taxon>Planctomycetia</taxon>
        <taxon>Pirellulales</taxon>
        <taxon>Pirellulaceae</taxon>
        <taxon>Neorhodopirellula</taxon>
    </lineage>
</organism>
<protein>
    <submittedName>
        <fullName evidence="1">Uncharacterized protein</fullName>
    </submittedName>
</protein>
<comment type="caution">
    <text evidence="1">The sequence shown here is derived from an EMBL/GenBank/DDBJ whole genome shotgun (WGS) entry which is preliminary data.</text>
</comment>
<reference evidence="1 2" key="1">
    <citation type="submission" date="2017-05" db="EMBL/GenBank/DDBJ databases">
        <authorList>
            <person name="Varghese N."/>
            <person name="Submissions S."/>
        </authorList>
    </citation>
    <scope>NUCLEOTIDE SEQUENCE [LARGE SCALE GENOMIC DNA]</scope>
    <source>
        <strain evidence="1 2">DSM 25457</strain>
    </source>
</reference>
<proteinExistence type="predicted"/>
<sequence length="275" mass="30831">MLVTPTLEVRTRSPTPVIACARVVDRHRSEDYARGRSGSQFKSTHSLQVHCADNDCMHRSRCASAPVVAFGIIPPPLRHPCPVMLGVIRLKCCDRTRKSIRSTAPRIARLYATRCNAHSTSSRDAHAEGRQPLRAVSTGLADHRRVLDRLVHSRLLGVVHRNQRSCVIQAFSMDRRDVLRLSDCICCFRDHTRSFRHLELDSRPFFTSTVAAVYFVILGYLRDLVRFPLLLLSPANPGRVNSPSWITKACTGAGVSPLRWLPSALYHLHSATPAR</sequence>
<evidence type="ECO:0000313" key="2">
    <source>
        <dbReference type="Proteomes" id="UP001158067"/>
    </source>
</evidence>
<dbReference type="EMBL" id="FXUG01000061">
    <property type="protein sequence ID" value="SMP80698.1"/>
    <property type="molecule type" value="Genomic_DNA"/>
</dbReference>
<accession>A0ABY1QUR9</accession>
<gene>
    <name evidence="1" type="ORF">SAMN06265222_1611</name>
</gene>
<keyword evidence="2" id="KW-1185">Reference proteome</keyword>